<feature type="domain" description="UspA" evidence="2">
    <location>
        <begin position="158"/>
        <end position="280"/>
    </location>
</feature>
<dbReference type="EMBL" id="SOZE01000020">
    <property type="protein sequence ID" value="TFF35680.1"/>
    <property type="molecule type" value="Genomic_DNA"/>
</dbReference>
<accession>A0A4Y8SAN8</accession>
<feature type="domain" description="UspA" evidence="2">
    <location>
        <begin position="1"/>
        <end position="149"/>
    </location>
</feature>
<dbReference type="AlphaFoldDB" id="A0A4Y8SAN8"/>
<organism evidence="3 4">
    <name type="scientific">Mucilaginibacter psychrotolerans</name>
    <dbReference type="NCBI Taxonomy" id="1524096"/>
    <lineage>
        <taxon>Bacteria</taxon>
        <taxon>Pseudomonadati</taxon>
        <taxon>Bacteroidota</taxon>
        <taxon>Sphingobacteriia</taxon>
        <taxon>Sphingobacteriales</taxon>
        <taxon>Sphingobacteriaceae</taxon>
        <taxon>Mucilaginibacter</taxon>
    </lineage>
</organism>
<protein>
    <submittedName>
        <fullName evidence="3">Universal stress protein</fullName>
    </submittedName>
</protein>
<dbReference type="Pfam" id="PF00582">
    <property type="entry name" value="Usp"/>
    <property type="match status" value="2"/>
</dbReference>
<evidence type="ECO:0000259" key="2">
    <source>
        <dbReference type="Pfam" id="PF00582"/>
    </source>
</evidence>
<evidence type="ECO:0000313" key="3">
    <source>
        <dbReference type="EMBL" id="TFF35680.1"/>
    </source>
</evidence>
<dbReference type="Gene3D" id="3.40.50.620">
    <property type="entry name" value="HUPs"/>
    <property type="match status" value="2"/>
</dbReference>
<sequence>MKKLLVLTNFSDEAAEAAKFAAVLCQQLKADIILYNSFLSQPVMPDLSGSAWMVGELAPVQEYQQELSKLSHELASIVLKTPPGLHQPKIHEEEGEGSLGLNVKEINNKDEIEMVVMGAPQGSGLEHFLSGSDTASVIDHSTRPVMIYPQGSNVKNLHKVVFATDFNAADLIALNYLEKLSHVVKFQVTVVHVNEFGEAHLPLESEKSFFNQLKKIDMPGLTYESIRGKDTVERLANYLGNSKADLLVLMHRKRSFFKELFGSSTTKTMMKRAIPLLVIPSDMKG</sequence>
<dbReference type="CDD" id="cd00293">
    <property type="entry name" value="USP-like"/>
    <property type="match status" value="2"/>
</dbReference>
<dbReference type="PRINTS" id="PR01438">
    <property type="entry name" value="UNVRSLSTRESS"/>
</dbReference>
<evidence type="ECO:0000256" key="1">
    <source>
        <dbReference type="ARBA" id="ARBA00008791"/>
    </source>
</evidence>
<dbReference type="SUPFAM" id="SSF52402">
    <property type="entry name" value="Adenine nucleotide alpha hydrolases-like"/>
    <property type="match status" value="2"/>
</dbReference>
<comment type="similarity">
    <text evidence="1">Belongs to the universal stress protein A family.</text>
</comment>
<dbReference type="PANTHER" id="PTHR46268:SF6">
    <property type="entry name" value="UNIVERSAL STRESS PROTEIN UP12"/>
    <property type="match status" value="1"/>
</dbReference>
<keyword evidence="4" id="KW-1185">Reference proteome</keyword>
<dbReference type="RefSeq" id="WP_133233273.1">
    <property type="nucleotide sequence ID" value="NZ_SOZE01000020.1"/>
</dbReference>
<gene>
    <name evidence="3" type="ORF">E2R66_18425</name>
</gene>
<dbReference type="InterPro" id="IPR014729">
    <property type="entry name" value="Rossmann-like_a/b/a_fold"/>
</dbReference>
<proteinExistence type="inferred from homology"/>
<dbReference type="Proteomes" id="UP000297540">
    <property type="component" value="Unassembled WGS sequence"/>
</dbReference>
<dbReference type="PANTHER" id="PTHR46268">
    <property type="entry name" value="STRESS RESPONSE PROTEIN NHAX"/>
    <property type="match status" value="1"/>
</dbReference>
<dbReference type="InterPro" id="IPR006015">
    <property type="entry name" value="Universal_stress_UspA"/>
</dbReference>
<evidence type="ECO:0000313" key="4">
    <source>
        <dbReference type="Proteomes" id="UP000297540"/>
    </source>
</evidence>
<reference evidence="3 4" key="1">
    <citation type="journal article" date="2017" name="Int. J. Syst. Evol. Microbiol.">
        <title>Mucilaginibacterpsychrotolerans sp. nov., isolated from peatlands.</title>
        <authorList>
            <person name="Deng Y."/>
            <person name="Shen L."/>
            <person name="Xu B."/>
            <person name="Liu Y."/>
            <person name="Gu Z."/>
            <person name="Liu H."/>
            <person name="Zhou Y."/>
        </authorList>
    </citation>
    <scope>NUCLEOTIDE SEQUENCE [LARGE SCALE GENOMIC DNA]</scope>
    <source>
        <strain evidence="3 4">NH7-4</strain>
    </source>
</reference>
<dbReference type="OrthoDB" id="789733at2"/>
<name>A0A4Y8SAN8_9SPHI</name>
<comment type="caution">
    <text evidence="3">The sequence shown here is derived from an EMBL/GenBank/DDBJ whole genome shotgun (WGS) entry which is preliminary data.</text>
</comment>
<dbReference type="InterPro" id="IPR006016">
    <property type="entry name" value="UspA"/>
</dbReference>